<feature type="compositionally biased region" description="Basic and acidic residues" evidence="3">
    <location>
        <begin position="145"/>
        <end position="156"/>
    </location>
</feature>
<comment type="caution">
    <text evidence="4">The sequence shown here is derived from an EMBL/GenBank/DDBJ whole genome shotgun (WGS) entry which is preliminary data.</text>
</comment>
<dbReference type="Pfam" id="PF03592">
    <property type="entry name" value="Terminase_2"/>
    <property type="match status" value="1"/>
</dbReference>
<evidence type="ECO:0000256" key="1">
    <source>
        <dbReference type="ARBA" id="ARBA00022612"/>
    </source>
</evidence>
<protein>
    <submittedName>
        <fullName evidence="4">Terminase small subunit</fullName>
    </submittedName>
</protein>
<gene>
    <name evidence="4" type="ORF">ACFQ41_04820</name>
</gene>
<keyword evidence="5" id="KW-1185">Reference proteome</keyword>
<dbReference type="PANTHER" id="PTHR41328:SF2">
    <property type="entry name" value="TERMINASE SMALL SUBUNIT"/>
    <property type="match status" value="1"/>
</dbReference>
<dbReference type="Gene3D" id="1.10.10.1400">
    <property type="entry name" value="Terminase, small subunit, N-terminal DNA-binding domain, HTH motif"/>
    <property type="match status" value="1"/>
</dbReference>
<evidence type="ECO:0000256" key="2">
    <source>
        <dbReference type="ARBA" id="ARBA00023219"/>
    </source>
</evidence>
<dbReference type="InterPro" id="IPR005335">
    <property type="entry name" value="Terminase_ssu"/>
</dbReference>
<dbReference type="PANTHER" id="PTHR41328">
    <property type="entry name" value="TERMINASE SMALL SUBUNIT-RELATED"/>
    <property type="match status" value="1"/>
</dbReference>
<dbReference type="InterPro" id="IPR052404">
    <property type="entry name" value="SPP1-like_terminase"/>
</dbReference>
<feature type="region of interest" description="Disordered" evidence="3">
    <location>
        <begin position="145"/>
        <end position="167"/>
    </location>
</feature>
<proteinExistence type="predicted"/>
<dbReference type="RefSeq" id="WP_236000529.1">
    <property type="nucleotide sequence ID" value="NZ_BOLV01000015.1"/>
</dbReference>
<dbReference type="Proteomes" id="UP001597199">
    <property type="component" value="Unassembled WGS sequence"/>
</dbReference>
<evidence type="ECO:0000313" key="4">
    <source>
        <dbReference type="EMBL" id="MFD1398622.1"/>
    </source>
</evidence>
<sequence>MKLSKRQKAFADAYLTNGGNATEAARAAGYSPHNIGANAAKTLKNPKIQAYMKRRLQPIERKADLDVDKAIIHLLDIGMGREITARSSTYDNIKKTMLEDTTMKYSPGPKQQVEALELYLKYKGMLRNSSKELEDQQIAKLKADARKSKAEADISEARASQVTAERGQSRVVFIDSEEAMRQYMEEHPDEYEHTGE</sequence>
<evidence type="ECO:0000256" key="3">
    <source>
        <dbReference type="SAM" id="MobiDB-lite"/>
    </source>
</evidence>
<dbReference type="InterPro" id="IPR038713">
    <property type="entry name" value="Terminase_Gp1_N_sf"/>
</dbReference>
<evidence type="ECO:0000313" key="5">
    <source>
        <dbReference type="Proteomes" id="UP001597199"/>
    </source>
</evidence>
<accession>A0ABW4BG02</accession>
<reference evidence="5" key="1">
    <citation type="journal article" date="2019" name="Int. J. Syst. Evol. Microbiol.">
        <title>The Global Catalogue of Microorganisms (GCM) 10K type strain sequencing project: providing services to taxonomists for standard genome sequencing and annotation.</title>
        <authorList>
            <consortium name="The Broad Institute Genomics Platform"/>
            <consortium name="The Broad Institute Genome Sequencing Center for Infectious Disease"/>
            <person name="Wu L."/>
            <person name="Ma J."/>
        </authorList>
    </citation>
    <scope>NUCLEOTIDE SEQUENCE [LARGE SCALE GENOMIC DNA]</scope>
    <source>
        <strain evidence="5">CCM 9110</strain>
    </source>
</reference>
<dbReference type="EMBL" id="JBHTOA010000020">
    <property type="protein sequence ID" value="MFD1398622.1"/>
    <property type="molecule type" value="Genomic_DNA"/>
</dbReference>
<keyword evidence="2" id="KW-0231">Viral genome packaging</keyword>
<keyword evidence="1" id="KW-1188">Viral release from host cell</keyword>
<name>A0ABW4BG02_9LACO</name>
<organism evidence="4 5">
    <name type="scientific">Lacticaseibacillus suilingensis</name>
    <dbReference type="NCBI Taxonomy" id="2799577"/>
    <lineage>
        <taxon>Bacteria</taxon>
        <taxon>Bacillati</taxon>
        <taxon>Bacillota</taxon>
        <taxon>Bacilli</taxon>
        <taxon>Lactobacillales</taxon>
        <taxon>Lactobacillaceae</taxon>
        <taxon>Lacticaseibacillus</taxon>
    </lineage>
</organism>